<sequence>MCVRDLVPLRLVTCYDVSNDALIETAKKLPLLEELELCHCEFATEVLEVVGHLCPQLKLFRLNYRTYWCSHFEGDDKTLAIATSMTQLRHLHLFGNMLTDTGLRAILDGCAYLESLDLRRCFNLNLEGDLLKRCVDGIRNLRLPEDSTDDYEFGTDGDNNESDGDTDAYEFGVQRDEDDFYLDRDEYYEIYGEREDEYESDRDDYGFYADWRYGYF</sequence>
<accession>A0A200QS13</accession>
<proteinExistence type="predicted"/>
<dbReference type="EMBL" id="MVGT01001180">
    <property type="protein sequence ID" value="OVA13238.1"/>
    <property type="molecule type" value="Genomic_DNA"/>
</dbReference>
<dbReference type="AlphaFoldDB" id="A0A200QS13"/>
<evidence type="ECO:0008006" key="4">
    <source>
        <dbReference type="Google" id="ProtNLM"/>
    </source>
</evidence>
<evidence type="ECO:0000313" key="2">
    <source>
        <dbReference type="EMBL" id="OVA13238.1"/>
    </source>
</evidence>
<dbReference type="OMA" id="PCFYNIE"/>
<reference evidence="2 3" key="1">
    <citation type="journal article" date="2017" name="Mol. Plant">
        <title>The Genome of Medicinal Plant Macleaya cordata Provides New Insights into Benzylisoquinoline Alkaloids Metabolism.</title>
        <authorList>
            <person name="Liu X."/>
            <person name="Liu Y."/>
            <person name="Huang P."/>
            <person name="Ma Y."/>
            <person name="Qing Z."/>
            <person name="Tang Q."/>
            <person name="Cao H."/>
            <person name="Cheng P."/>
            <person name="Zheng Y."/>
            <person name="Yuan Z."/>
            <person name="Zhou Y."/>
            <person name="Liu J."/>
            <person name="Tang Z."/>
            <person name="Zhuo Y."/>
            <person name="Zhang Y."/>
            <person name="Yu L."/>
            <person name="Huang J."/>
            <person name="Yang P."/>
            <person name="Peng Q."/>
            <person name="Zhang J."/>
            <person name="Jiang W."/>
            <person name="Zhang Z."/>
            <person name="Lin K."/>
            <person name="Ro D.K."/>
            <person name="Chen X."/>
            <person name="Xiong X."/>
            <person name="Shang Y."/>
            <person name="Huang S."/>
            <person name="Zeng J."/>
        </authorList>
    </citation>
    <scope>NUCLEOTIDE SEQUENCE [LARGE SCALE GENOMIC DNA]</scope>
    <source>
        <strain evidence="3">cv. BLH2017</strain>
        <tissue evidence="2">Root</tissue>
    </source>
</reference>
<dbReference type="PANTHER" id="PTHR38926">
    <property type="entry name" value="F-BOX DOMAIN CONTAINING PROTEIN, EXPRESSED"/>
    <property type="match status" value="1"/>
</dbReference>
<organism evidence="2 3">
    <name type="scientific">Macleaya cordata</name>
    <name type="common">Five-seeded plume-poppy</name>
    <name type="synonym">Bocconia cordata</name>
    <dbReference type="NCBI Taxonomy" id="56857"/>
    <lineage>
        <taxon>Eukaryota</taxon>
        <taxon>Viridiplantae</taxon>
        <taxon>Streptophyta</taxon>
        <taxon>Embryophyta</taxon>
        <taxon>Tracheophyta</taxon>
        <taxon>Spermatophyta</taxon>
        <taxon>Magnoliopsida</taxon>
        <taxon>Ranunculales</taxon>
        <taxon>Papaveraceae</taxon>
        <taxon>Papaveroideae</taxon>
        <taxon>Macleaya</taxon>
    </lineage>
</organism>
<evidence type="ECO:0000313" key="3">
    <source>
        <dbReference type="Proteomes" id="UP000195402"/>
    </source>
</evidence>
<dbReference type="Gene3D" id="3.80.10.10">
    <property type="entry name" value="Ribonuclease Inhibitor"/>
    <property type="match status" value="1"/>
</dbReference>
<keyword evidence="3" id="KW-1185">Reference proteome</keyword>
<comment type="caution">
    <text evidence="2">The sequence shown here is derived from an EMBL/GenBank/DDBJ whole genome shotgun (WGS) entry which is preliminary data.</text>
</comment>
<dbReference type="STRING" id="56857.A0A200QS13"/>
<dbReference type="PANTHER" id="PTHR38926:SF2">
    <property type="entry name" value="F-BOX_LRR-REPEAT PROTEIN 21-RELATED"/>
    <property type="match status" value="1"/>
</dbReference>
<evidence type="ECO:0000256" key="1">
    <source>
        <dbReference type="SAM" id="MobiDB-lite"/>
    </source>
</evidence>
<name>A0A200QS13_MACCD</name>
<dbReference type="Proteomes" id="UP000195402">
    <property type="component" value="Unassembled WGS sequence"/>
</dbReference>
<dbReference type="InterPro" id="IPR032675">
    <property type="entry name" value="LRR_dom_sf"/>
</dbReference>
<gene>
    <name evidence="2" type="ORF">BVC80_753g6</name>
</gene>
<dbReference type="SUPFAM" id="SSF52047">
    <property type="entry name" value="RNI-like"/>
    <property type="match status" value="1"/>
</dbReference>
<feature type="region of interest" description="Disordered" evidence="1">
    <location>
        <begin position="149"/>
        <end position="168"/>
    </location>
</feature>
<dbReference type="InParanoid" id="A0A200QS13"/>
<dbReference type="OrthoDB" id="2095648at2759"/>
<protein>
    <recommendedName>
        <fullName evidence="4">Leucine-rich repeat</fullName>
    </recommendedName>
</protein>